<evidence type="ECO:0000313" key="2">
    <source>
        <dbReference type="Proteomes" id="UP000468735"/>
    </source>
</evidence>
<comment type="caution">
    <text evidence="1">The sequence shown here is derived from an EMBL/GenBank/DDBJ whole genome shotgun (WGS) entry which is preliminary data.</text>
</comment>
<dbReference type="RefSeq" id="WP_151568581.1">
    <property type="nucleotide sequence ID" value="NZ_WBMT01000026.1"/>
</dbReference>
<gene>
    <name evidence="1" type="ORF">F8566_41870</name>
</gene>
<dbReference type="AlphaFoldDB" id="A0A6H9YN88"/>
<organism evidence="1 2">
    <name type="scientific">Actinomadura rudentiformis</name>
    <dbReference type="NCBI Taxonomy" id="359158"/>
    <lineage>
        <taxon>Bacteria</taxon>
        <taxon>Bacillati</taxon>
        <taxon>Actinomycetota</taxon>
        <taxon>Actinomycetes</taxon>
        <taxon>Streptosporangiales</taxon>
        <taxon>Thermomonosporaceae</taxon>
        <taxon>Actinomadura</taxon>
    </lineage>
</organism>
<proteinExistence type="predicted"/>
<reference evidence="1 2" key="1">
    <citation type="submission" date="2019-09" db="EMBL/GenBank/DDBJ databases">
        <title>Actinomadura physcomitrii sp. nov., a novel actinomycete isolated from moss [Physcomitrium sphaericum (Ludw) Fuernr].</title>
        <authorList>
            <person name="Zhuang X."/>
            <person name="Liu C."/>
        </authorList>
    </citation>
    <scope>NUCLEOTIDE SEQUENCE [LARGE SCALE GENOMIC DNA]</scope>
    <source>
        <strain evidence="1 2">HMC1</strain>
    </source>
</reference>
<evidence type="ECO:0008006" key="3">
    <source>
        <dbReference type="Google" id="ProtNLM"/>
    </source>
</evidence>
<sequence>MSTKTVAEKLGIKPGHAVHVINAPGDYAQLVGGLPEGAEVTATGPADAVHLFAEGKIELDASIKEAIDAVRPGGLLWVSYPKGGASDINRDSLWPTFTPYGWRPVRQISVDARWSALRFRPDGDVRGTGNRFT</sequence>
<dbReference type="EMBL" id="WBMT01000026">
    <property type="protein sequence ID" value="KAB2341272.1"/>
    <property type="molecule type" value="Genomic_DNA"/>
</dbReference>
<dbReference type="Proteomes" id="UP000468735">
    <property type="component" value="Unassembled WGS sequence"/>
</dbReference>
<dbReference type="OrthoDB" id="9800461at2"/>
<name>A0A6H9YN88_9ACTN</name>
<accession>A0A6H9YN88</accession>
<protein>
    <recommendedName>
        <fullName evidence="3">DUF3052 family protein</fullName>
    </recommendedName>
</protein>
<keyword evidence="2" id="KW-1185">Reference proteome</keyword>
<evidence type="ECO:0000313" key="1">
    <source>
        <dbReference type="EMBL" id="KAB2341272.1"/>
    </source>
</evidence>